<dbReference type="InterPro" id="IPR008920">
    <property type="entry name" value="TF_FadR/GntR_C"/>
</dbReference>
<dbReference type="Pfam" id="PF00392">
    <property type="entry name" value="GntR"/>
    <property type="match status" value="1"/>
</dbReference>
<dbReference type="PANTHER" id="PTHR43537">
    <property type="entry name" value="TRANSCRIPTIONAL REGULATOR, GNTR FAMILY"/>
    <property type="match status" value="1"/>
</dbReference>
<dbReference type="SMART" id="SM00895">
    <property type="entry name" value="FCD"/>
    <property type="match status" value="1"/>
</dbReference>
<keyword evidence="6" id="KW-1185">Reference proteome</keyword>
<evidence type="ECO:0000313" key="6">
    <source>
        <dbReference type="Proteomes" id="UP000217935"/>
    </source>
</evidence>
<dbReference type="Pfam" id="PF07729">
    <property type="entry name" value="FCD"/>
    <property type="match status" value="1"/>
</dbReference>
<organism evidence="5 6">
    <name type="scientific">Celeribacter ethanolicus</name>
    <dbReference type="NCBI Taxonomy" id="1758178"/>
    <lineage>
        <taxon>Bacteria</taxon>
        <taxon>Pseudomonadati</taxon>
        <taxon>Pseudomonadota</taxon>
        <taxon>Alphaproteobacteria</taxon>
        <taxon>Rhodobacterales</taxon>
        <taxon>Roseobacteraceae</taxon>
        <taxon>Celeribacter</taxon>
    </lineage>
</organism>
<dbReference type="EMBL" id="CP022196">
    <property type="protein sequence ID" value="ATG48880.1"/>
    <property type="molecule type" value="Genomic_DNA"/>
</dbReference>
<dbReference type="SUPFAM" id="SSF46785">
    <property type="entry name" value="Winged helix' DNA-binding domain"/>
    <property type="match status" value="1"/>
</dbReference>
<dbReference type="InterPro" id="IPR036388">
    <property type="entry name" value="WH-like_DNA-bd_sf"/>
</dbReference>
<dbReference type="PANTHER" id="PTHR43537:SF20">
    <property type="entry name" value="HTH-TYPE TRANSCRIPTIONAL REPRESSOR GLAR"/>
    <property type="match status" value="1"/>
</dbReference>
<keyword evidence="2" id="KW-0238">DNA-binding</keyword>
<evidence type="ECO:0000259" key="4">
    <source>
        <dbReference type="PROSITE" id="PS50949"/>
    </source>
</evidence>
<dbReference type="GO" id="GO:0003700">
    <property type="term" value="F:DNA-binding transcription factor activity"/>
    <property type="evidence" value="ECO:0007669"/>
    <property type="project" value="InterPro"/>
</dbReference>
<feature type="domain" description="HTH gntR-type" evidence="4">
    <location>
        <begin position="55"/>
        <end position="122"/>
    </location>
</feature>
<dbReference type="InterPro" id="IPR011711">
    <property type="entry name" value="GntR_C"/>
</dbReference>
<dbReference type="SMART" id="SM00345">
    <property type="entry name" value="HTH_GNTR"/>
    <property type="match status" value="1"/>
</dbReference>
<name>A0A291GFP7_9RHOB</name>
<reference evidence="5 6" key="1">
    <citation type="submission" date="2017-06" db="EMBL/GenBank/DDBJ databases">
        <title>Celeribacter sp. TSPH2 complete genome sequence.</title>
        <authorList>
            <person name="Woo J.-H."/>
            <person name="Kim H.-S."/>
        </authorList>
    </citation>
    <scope>NUCLEOTIDE SEQUENCE [LARGE SCALE GENOMIC DNA]</scope>
    <source>
        <strain evidence="5 6">TSPH2</strain>
    </source>
</reference>
<keyword evidence="1" id="KW-0805">Transcription regulation</keyword>
<dbReference type="Proteomes" id="UP000217935">
    <property type="component" value="Chromosome"/>
</dbReference>
<dbReference type="InterPro" id="IPR036390">
    <property type="entry name" value="WH_DNA-bd_sf"/>
</dbReference>
<evidence type="ECO:0000256" key="2">
    <source>
        <dbReference type="ARBA" id="ARBA00023125"/>
    </source>
</evidence>
<evidence type="ECO:0000256" key="1">
    <source>
        <dbReference type="ARBA" id="ARBA00023015"/>
    </source>
</evidence>
<dbReference type="Gene3D" id="1.20.120.530">
    <property type="entry name" value="GntR ligand-binding domain-like"/>
    <property type="match status" value="1"/>
</dbReference>
<sequence length="274" mass="31124">MSFLCLRMLFRNSVHFLPELRNVGPHIRMKPISKTRKETGKAMDATKLAFPEEAKSKATTAYRLLRHDILYGRLVPGEKLAFSKLREVYPVGTAPLREALVKLANTGLVEGAEQRGFRVAPVSVEELWDLTENSIYLEKKAIRNAISRASKTDDRALLAAFHRLEDLLLASDHEGIAFFETWNVAHAQFHEQVVQACGSPVLLGLRAQLCERCERYRCLSIALSGETRDLNREHREIMMAVLERDAPRAEELVALHWTKTAEIIIESLPLLRKD</sequence>
<dbReference type="InterPro" id="IPR000524">
    <property type="entry name" value="Tscrpt_reg_HTH_GntR"/>
</dbReference>
<evidence type="ECO:0000256" key="3">
    <source>
        <dbReference type="ARBA" id="ARBA00023163"/>
    </source>
</evidence>
<dbReference type="GO" id="GO:0003677">
    <property type="term" value="F:DNA binding"/>
    <property type="evidence" value="ECO:0007669"/>
    <property type="project" value="UniProtKB-KW"/>
</dbReference>
<gene>
    <name evidence="5" type="ORF">CEW89_15655</name>
</gene>
<dbReference type="KEGG" id="ceh:CEW89_15655"/>
<accession>A0A291GFP7</accession>
<dbReference type="AlphaFoldDB" id="A0A291GFP7"/>
<dbReference type="PROSITE" id="PS50949">
    <property type="entry name" value="HTH_GNTR"/>
    <property type="match status" value="1"/>
</dbReference>
<dbReference type="SUPFAM" id="SSF48008">
    <property type="entry name" value="GntR ligand-binding domain-like"/>
    <property type="match status" value="1"/>
</dbReference>
<protein>
    <submittedName>
        <fullName evidence="5">Transcriptional regulator</fullName>
    </submittedName>
</protein>
<dbReference type="STRING" id="1758178.GCA_001550095_02990"/>
<dbReference type="Gene3D" id="1.10.10.10">
    <property type="entry name" value="Winged helix-like DNA-binding domain superfamily/Winged helix DNA-binding domain"/>
    <property type="match status" value="1"/>
</dbReference>
<keyword evidence="3" id="KW-0804">Transcription</keyword>
<evidence type="ECO:0000313" key="5">
    <source>
        <dbReference type="EMBL" id="ATG48880.1"/>
    </source>
</evidence>
<proteinExistence type="predicted"/>